<feature type="domain" description="4Fe-4S ferredoxin-type" evidence="8">
    <location>
        <begin position="65"/>
        <end position="94"/>
    </location>
</feature>
<gene>
    <name evidence="9" type="ORF">LPTSP3_g25040</name>
</gene>
<dbReference type="Pfam" id="PF01058">
    <property type="entry name" value="Oxidored_q6"/>
    <property type="match status" value="1"/>
</dbReference>
<sequence length="272" mass="29851">MRSLLEIKNIFSPSQIIHWKKASPVHPKNRGIPVPTLKIKEGGCNECKACETECPTHSVKILSNESIRFDYGACLQCGSCVTACSKDYIKNSGFLYAFSKDRDSLRITYTNGEFTPEPEPADTPEVAAFRKLTHTNGFLYREVAAAGNNSVECELNASFNSVFDSEREGVRIVASPKHADAVVFSGPVSKGMEGPLSDAWEVMAGPKALIACGTEAVSGGLYPKGKRPKEPDLFIGGDPPRPDVVLQAFRYLMGRFSFSFQEALHKFMQSEK</sequence>
<proteinExistence type="inferred from homology"/>
<protein>
    <submittedName>
        <fullName evidence="9">Metal (Ni/Fe) hydrogenase small subunit</fullName>
    </submittedName>
</protein>
<evidence type="ECO:0000313" key="9">
    <source>
        <dbReference type="EMBL" id="BDA79574.1"/>
    </source>
</evidence>
<evidence type="ECO:0000256" key="2">
    <source>
        <dbReference type="ARBA" id="ARBA00009173"/>
    </source>
</evidence>
<evidence type="ECO:0000256" key="7">
    <source>
        <dbReference type="ARBA" id="ARBA00023014"/>
    </source>
</evidence>
<keyword evidence="10" id="KW-1185">Reference proteome</keyword>
<dbReference type="PANTHER" id="PTHR42989">
    <property type="entry name" value="HYDROGENASE-4 COMPONENT I"/>
    <property type="match status" value="1"/>
</dbReference>
<comment type="cofactor">
    <cofactor evidence="1">
        <name>[4Fe-4S] cluster</name>
        <dbReference type="ChEBI" id="CHEBI:49883"/>
    </cofactor>
</comment>
<reference evidence="9 10" key="1">
    <citation type="submission" date="2021-08" db="EMBL/GenBank/DDBJ databases">
        <title>Complete genome sequence of Leptospira kobayashii strain E30.</title>
        <authorList>
            <person name="Nakao R."/>
            <person name="Nakamura S."/>
            <person name="Masuzawa T."/>
            <person name="Koizumi N."/>
        </authorList>
    </citation>
    <scope>NUCLEOTIDE SEQUENCE [LARGE SCALE GENOMIC DNA]</scope>
    <source>
        <strain evidence="9 10">E30</strain>
    </source>
</reference>
<comment type="similarity">
    <text evidence="2">Belongs to the complex I 20 kDa subunit family.</text>
</comment>
<accession>A0ABM7UL76</accession>
<dbReference type="InterPro" id="IPR017900">
    <property type="entry name" value="4Fe4S_Fe_S_CS"/>
</dbReference>
<evidence type="ECO:0000313" key="10">
    <source>
        <dbReference type="Proteomes" id="UP000245263"/>
    </source>
</evidence>
<name>A0ABM7UL76_9LEPT</name>
<dbReference type="Proteomes" id="UP000245263">
    <property type="component" value="Chromosome 1"/>
</dbReference>
<dbReference type="InterPro" id="IPR052375">
    <property type="entry name" value="Complex_I_20kDa-like"/>
</dbReference>
<dbReference type="Pfam" id="PF13237">
    <property type="entry name" value="Fer4_10"/>
    <property type="match status" value="1"/>
</dbReference>
<keyword evidence="6" id="KW-0408">Iron</keyword>
<evidence type="ECO:0000256" key="6">
    <source>
        <dbReference type="ARBA" id="ARBA00023004"/>
    </source>
</evidence>
<keyword evidence="4" id="KW-0004">4Fe-4S</keyword>
<organism evidence="9 10">
    <name type="scientific">Leptospira kobayashii</name>
    <dbReference type="NCBI Taxonomy" id="1917830"/>
    <lineage>
        <taxon>Bacteria</taxon>
        <taxon>Pseudomonadati</taxon>
        <taxon>Spirochaetota</taxon>
        <taxon>Spirochaetia</taxon>
        <taxon>Leptospirales</taxon>
        <taxon>Leptospiraceae</taxon>
        <taxon>Leptospira</taxon>
    </lineage>
</organism>
<dbReference type="InterPro" id="IPR006137">
    <property type="entry name" value="NADH_UbQ_OxRdtase-like_20kDa"/>
</dbReference>
<dbReference type="Gene3D" id="3.30.70.20">
    <property type="match status" value="1"/>
</dbReference>
<feature type="domain" description="4Fe-4S ferredoxin-type" evidence="8">
    <location>
        <begin position="35"/>
        <end position="64"/>
    </location>
</feature>
<dbReference type="Gene3D" id="3.40.50.12280">
    <property type="match status" value="1"/>
</dbReference>
<evidence type="ECO:0000256" key="1">
    <source>
        <dbReference type="ARBA" id="ARBA00001966"/>
    </source>
</evidence>
<evidence type="ECO:0000256" key="3">
    <source>
        <dbReference type="ARBA" id="ARBA00010870"/>
    </source>
</evidence>
<evidence type="ECO:0000256" key="5">
    <source>
        <dbReference type="ARBA" id="ARBA00022723"/>
    </source>
</evidence>
<dbReference type="RefSeq" id="WP_109019034.1">
    <property type="nucleotide sequence ID" value="NZ_AP025028.1"/>
</dbReference>
<keyword evidence="7" id="KW-0411">Iron-sulfur</keyword>
<comment type="similarity">
    <text evidence="3">Belongs to the FrhG family.</text>
</comment>
<dbReference type="InterPro" id="IPR017896">
    <property type="entry name" value="4Fe4S_Fe-S-bd"/>
</dbReference>
<evidence type="ECO:0000259" key="8">
    <source>
        <dbReference type="PROSITE" id="PS51379"/>
    </source>
</evidence>
<keyword evidence="5" id="KW-0479">Metal-binding</keyword>
<evidence type="ECO:0000256" key="4">
    <source>
        <dbReference type="ARBA" id="ARBA00022485"/>
    </source>
</evidence>
<dbReference type="PANTHER" id="PTHR42989:SF1">
    <property type="entry name" value="FORMATE HYDROGENLYASE SUBUNIT 7-RELATED"/>
    <property type="match status" value="1"/>
</dbReference>
<dbReference type="SUPFAM" id="SSF56770">
    <property type="entry name" value="HydA/Nqo6-like"/>
    <property type="match status" value="1"/>
</dbReference>
<dbReference type="PROSITE" id="PS51379">
    <property type="entry name" value="4FE4S_FER_2"/>
    <property type="match status" value="2"/>
</dbReference>
<dbReference type="EMBL" id="AP025028">
    <property type="protein sequence ID" value="BDA79574.1"/>
    <property type="molecule type" value="Genomic_DNA"/>
</dbReference>
<dbReference type="PROSITE" id="PS00198">
    <property type="entry name" value="4FE4S_FER_1"/>
    <property type="match status" value="1"/>
</dbReference>
<dbReference type="SUPFAM" id="SSF54862">
    <property type="entry name" value="4Fe-4S ferredoxins"/>
    <property type="match status" value="1"/>
</dbReference>